<gene>
    <name evidence="1" type="ordered locus">BCE_0669</name>
</gene>
<accession>Q73DP3</accession>
<reference evidence="1 2" key="1">
    <citation type="journal article" date="2004" name="Nucleic Acids Res.">
        <title>The genome sequence of Bacillus cereus ATCC 10987 reveals metabolic adaptations and a large plasmid related to Bacillus anthracis pXO1.</title>
        <authorList>
            <person name="Rasko D.A."/>
            <person name="Ravel J."/>
            <person name="Okstad O.A."/>
            <person name="Helgason E."/>
            <person name="Cer R.Z."/>
            <person name="Jiang L."/>
            <person name="Shores K.A."/>
            <person name="Fouts D.E."/>
            <person name="Tourasse N.J."/>
            <person name="Angiuoli S.V."/>
            <person name="Kolonay J."/>
            <person name="Nelson W.C."/>
            <person name="Kolsto A.-B."/>
            <person name="Fraser C.M."/>
            <person name="Read T.D."/>
        </authorList>
    </citation>
    <scope>NUCLEOTIDE SEQUENCE [LARGE SCALE GENOMIC DNA]</scope>
    <source>
        <strain evidence="2">ATCC 10987 / NRS 248</strain>
    </source>
</reference>
<dbReference type="KEGG" id="bca:BCE_0669"/>
<dbReference type="Proteomes" id="UP000002527">
    <property type="component" value="Chromosome"/>
</dbReference>
<evidence type="ECO:0000313" key="2">
    <source>
        <dbReference type="Proteomes" id="UP000002527"/>
    </source>
</evidence>
<proteinExistence type="predicted"/>
<dbReference type="AlphaFoldDB" id="Q73DP3"/>
<sequence length="32" mass="3619">MNGVLSTFSTLCKFALAYTMEIWCNAKKDKGF</sequence>
<dbReference type="EMBL" id="AE017194">
    <property type="protein sequence ID" value="AAS39602.1"/>
    <property type="molecule type" value="Genomic_DNA"/>
</dbReference>
<organism evidence="1 2">
    <name type="scientific">Bacillus cereus (strain ATCC 10987 / NRS 248)</name>
    <dbReference type="NCBI Taxonomy" id="222523"/>
    <lineage>
        <taxon>Bacteria</taxon>
        <taxon>Bacillati</taxon>
        <taxon>Bacillota</taxon>
        <taxon>Bacilli</taxon>
        <taxon>Bacillales</taxon>
        <taxon>Bacillaceae</taxon>
        <taxon>Bacillus</taxon>
        <taxon>Bacillus cereus group</taxon>
    </lineage>
</organism>
<dbReference type="HOGENOM" id="CLU_3387841_0_0_9"/>
<protein>
    <submittedName>
        <fullName evidence="1">Uncharacterized protein</fullName>
    </submittedName>
</protein>
<evidence type="ECO:0000313" key="1">
    <source>
        <dbReference type="EMBL" id="AAS39602.1"/>
    </source>
</evidence>
<name>Q73DP3_BACC1</name>